<sequence>MPARSQDDDITPLPTGRGLPLGVIGVSEAKINIKV</sequence>
<proteinExistence type="predicted"/>
<protein>
    <submittedName>
        <fullName evidence="1">Uncharacterized protein</fullName>
    </submittedName>
</protein>
<dbReference type="EMBL" id="JAUSUG010000013">
    <property type="protein sequence ID" value="MDQ0255930.1"/>
    <property type="molecule type" value="Genomic_DNA"/>
</dbReference>
<comment type="caution">
    <text evidence="1">The sequence shown here is derived from an EMBL/GenBank/DDBJ whole genome shotgun (WGS) entry which is preliminary data.</text>
</comment>
<gene>
    <name evidence="1" type="ORF">J2S74_003314</name>
</gene>
<organism evidence="1 2">
    <name type="scientific">Evansella vedderi</name>
    <dbReference type="NCBI Taxonomy" id="38282"/>
    <lineage>
        <taxon>Bacteria</taxon>
        <taxon>Bacillati</taxon>
        <taxon>Bacillota</taxon>
        <taxon>Bacilli</taxon>
        <taxon>Bacillales</taxon>
        <taxon>Bacillaceae</taxon>
        <taxon>Evansella</taxon>
    </lineage>
</organism>
<evidence type="ECO:0000313" key="2">
    <source>
        <dbReference type="Proteomes" id="UP001230005"/>
    </source>
</evidence>
<evidence type="ECO:0000313" key="1">
    <source>
        <dbReference type="EMBL" id="MDQ0255930.1"/>
    </source>
</evidence>
<name>A0ABT9ZXG7_9BACI</name>
<accession>A0ABT9ZXG7</accession>
<reference evidence="1 2" key="1">
    <citation type="submission" date="2023-07" db="EMBL/GenBank/DDBJ databases">
        <title>Genomic Encyclopedia of Type Strains, Phase IV (KMG-IV): sequencing the most valuable type-strain genomes for metagenomic binning, comparative biology and taxonomic classification.</title>
        <authorList>
            <person name="Goeker M."/>
        </authorList>
    </citation>
    <scope>NUCLEOTIDE SEQUENCE [LARGE SCALE GENOMIC DNA]</scope>
    <source>
        <strain evidence="1 2">DSM 9768</strain>
    </source>
</reference>
<dbReference type="Proteomes" id="UP001230005">
    <property type="component" value="Unassembled WGS sequence"/>
</dbReference>
<keyword evidence="2" id="KW-1185">Reference proteome</keyword>